<evidence type="ECO:0000256" key="6">
    <source>
        <dbReference type="SAM" id="MobiDB-lite"/>
    </source>
</evidence>
<feature type="transmembrane region" description="Helical" evidence="7">
    <location>
        <begin position="407"/>
        <end position="428"/>
    </location>
</feature>
<evidence type="ECO:0000256" key="3">
    <source>
        <dbReference type="ARBA" id="ARBA00022692"/>
    </source>
</evidence>
<dbReference type="GO" id="GO:0005886">
    <property type="term" value="C:plasma membrane"/>
    <property type="evidence" value="ECO:0007669"/>
    <property type="project" value="UniProtKB-SubCell"/>
</dbReference>
<dbReference type="InterPro" id="IPR020846">
    <property type="entry name" value="MFS_dom"/>
</dbReference>
<accession>A0A9W9FV07</accession>
<name>A0A9W9FV07_9EURO</name>
<feature type="transmembrane region" description="Helical" evidence="7">
    <location>
        <begin position="366"/>
        <end position="386"/>
    </location>
</feature>
<feature type="transmembrane region" description="Helical" evidence="7">
    <location>
        <begin position="251"/>
        <end position="271"/>
    </location>
</feature>
<dbReference type="PANTHER" id="PTHR23502:SF7">
    <property type="entry name" value="DRUG_PROTON ANTIPORTER YHK8-RELATED"/>
    <property type="match status" value="1"/>
</dbReference>
<dbReference type="InterPro" id="IPR036259">
    <property type="entry name" value="MFS_trans_sf"/>
</dbReference>
<feature type="transmembrane region" description="Helical" evidence="7">
    <location>
        <begin position="95"/>
        <end position="115"/>
    </location>
</feature>
<dbReference type="InterPro" id="IPR011701">
    <property type="entry name" value="MFS"/>
</dbReference>
<comment type="subcellular location">
    <subcellularLocation>
        <location evidence="1">Cell membrane</location>
        <topology evidence="1">Multi-pass membrane protein</topology>
    </subcellularLocation>
</comment>
<keyword evidence="3 7" id="KW-0812">Transmembrane</keyword>
<evidence type="ECO:0000313" key="10">
    <source>
        <dbReference type="Proteomes" id="UP001149165"/>
    </source>
</evidence>
<evidence type="ECO:0000256" key="7">
    <source>
        <dbReference type="SAM" id="Phobius"/>
    </source>
</evidence>
<feature type="region of interest" description="Disordered" evidence="6">
    <location>
        <begin position="1"/>
        <end position="45"/>
    </location>
</feature>
<feature type="transmembrane region" description="Helical" evidence="7">
    <location>
        <begin position="127"/>
        <end position="150"/>
    </location>
</feature>
<protein>
    <submittedName>
        <fullName evidence="9">MFS general substrate transporter</fullName>
    </submittedName>
</protein>
<comment type="caution">
    <text evidence="9">The sequence shown here is derived from an EMBL/GenBank/DDBJ whole genome shotgun (WGS) entry which is preliminary data.</text>
</comment>
<gene>
    <name evidence="9" type="ORF">N7456_003604</name>
</gene>
<keyword evidence="10" id="KW-1185">Reference proteome</keyword>
<dbReference type="GO" id="GO:0140115">
    <property type="term" value="P:export across plasma membrane"/>
    <property type="evidence" value="ECO:0007669"/>
    <property type="project" value="UniProtKB-ARBA"/>
</dbReference>
<feature type="transmembrane region" description="Helical" evidence="7">
    <location>
        <begin position="440"/>
        <end position="465"/>
    </location>
</feature>
<evidence type="ECO:0000259" key="8">
    <source>
        <dbReference type="PROSITE" id="PS50850"/>
    </source>
</evidence>
<evidence type="ECO:0000313" key="9">
    <source>
        <dbReference type="EMBL" id="KAJ5106929.1"/>
    </source>
</evidence>
<feature type="transmembrane region" description="Helical" evidence="7">
    <location>
        <begin position="222"/>
        <end position="245"/>
    </location>
</feature>
<dbReference type="Pfam" id="PF07690">
    <property type="entry name" value="MFS_1"/>
    <property type="match status" value="1"/>
</dbReference>
<feature type="transmembrane region" description="Helical" evidence="7">
    <location>
        <begin position="162"/>
        <end position="181"/>
    </location>
</feature>
<feature type="domain" description="Major facilitator superfamily (MFS) profile" evidence="8">
    <location>
        <begin position="97"/>
        <end position="538"/>
    </location>
</feature>
<evidence type="ECO:0000256" key="4">
    <source>
        <dbReference type="ARBA" id="ARBA00022989"/>
    </source>
</evidence>
<reference evidence="9" key="2">
    <citation type="journal article" date="2023" name="IMA Fungus">
        <title>Comparative genomic study of the Penicillium genus elucidates a diverse pangenome and 15 lateral gene transfer events.</title>
        <authorList>
            <person name="Petersen C."/>
            <person name="Sorensen T."/>
            <person name="Nielsen M.R."/>
            <person name="Sondergaard T.E."/>
            <person name="Sorensen J.L."/>
            <person name="Fitzpatrick D.A."/>
            <person name="Frisvad J.C."/>
            <person name="Nielsen K.L."/>
        </authorList>
    </citation>
    <scope>NUCLEOTIDE SEQUENCE</scope>
    <source>
        <strain evidence="9">IBT 30069</strain>
    </source>
</reference>
<evidence type="ECO:0000256" key="5">
    <source>
        <dbReference type="ARBA" id="ARBA00023136"/>
    </source>
</evidence>
<dbReference type="EMBL" id="JAPQKH010000003">
    <property type="protein sequence ID" value="KAJ5106929.1"/>
    <property type="molecule type" value="Genomic_DNA"/>
</dbReference>
<dbReference type="CDD" id="cd17323">
    <property type="entry name" value="MFS_Tpo1_MDR_like"/>
    <property type="match status" value="1"/>
</dbReference>
<dbReference type="PROSITE" id="PS00216">
    <property type="entry name" value="SUGAR_TRANSPORT_1"/>
    <property type="match status" value="1"/>
</dbReference>
<proteinExistence type="inferred from homology"/>
<dbReference type="SUPFAM" id="SSF103473">
    <property type="entry name" value="MFS general substrate transporter"/>
    <property type="match status" value="1"/>
</dbReference>
<dbReference type="AlphaFoldDB" id="A0A9W9FV07"/>
<sequence length="538" mass="59634">MSLPKRQSIMNTSREQQPALNDDNDIADTQPFRGPHGNQQGCDTAVPCQKEHDLQRGPFEKSHSEVTVPDSRIIVSFEGDHDPLCPRSLTSIRKWAIVIIVCTATICVTCASSIYTTTYTQMNDEFGISSIVATLGLSLFVLGIALGPLLTSPLSEWYGRRVIYIISWSLFLIWTIGTAVAKNIQTVLITRFFTGFFGGTFLSVSGGTAGDIFPRDQIQIPMALVSAAPFTGPCFGPLIGGFVNYHVNWRWTYYVILIWAGVLLVPILFLVPETYHPIQLKAKAQILRKKTGDERYMAPSEENQVAKTRLLGLSLLRPVQFLTLEPMCLALDIYSAMLLGMLYLFFEAFPLLFERTYTFNLWQVGLTFLGIISGMVIAAASTPLWNRVADRISEIQPNGEDNRPPEYRLIPAIPGAIMIPVGLLWFGWSMSPAVHWIVPVIGSAIYGCGTLLAFTGIFTFLVDAYPLYAASALASNGLARCSFAAAFPLFGIQMYDRLGSHWGTSLLALITILMMPLPYLFFKYGSKLRQKSKFALKA</sequence>
<feature type="compositionally biased region" description="Polar residues" evidence="6">
    <location>
        <begin position="8"/>
        <end position="19"/>
    </location>
</feature>
<dbReference type="FunFam" id="1.20.1250.20:FF:000082">
    <property type="entry name" value="MFS multidrug transporter, putative"/>
    <property type="match status" value="1"/>
</dbReference>
<dbReference type="InterPro" id="IPR005829">
    <property type="entry name" value="Sugar_transporter_CS"/>
</dbReference>
<dbReference type="GO" id="GO:0042908">
    <property type="term" value="P:xenobiotic transport"/>
    <property type="evidence" value="ECO:0007669"/>
    <property type="project" value="UniProtKB-ARBA"/>
</dbReference>
<dbReference type="PROSITE" id="PS50850">
    <property type="entry name" value="MFS"/>
    <property type="match status" value="1"/>
</dbReference>
<comment type="similarity">
    <text evidence="2">Belongs to the major facilitator superfamily.</text>
</comment>
<evidence type="ECO:0000256" key="1">
    <source>
        <dbReference type="ARBA" id="ARBA00004651"/>
    </source>
</evidence>
<dbReference type="Proteomes" id="UP001149165">
    <property type="component" value="Unassembled WGS sequence"/>
</dbReference>
<feature type="transmembrane region" description="Helical" evidence="7">
    <location>
        <begin position="187"/>
        <end position="210"/>
    </location>
</feature>
<dbReference type="PANTHER" id="PTHR23502">
    <property type="entry name" value="MAJOR FACILITATOR SUPERFAMILY"/>
    <property type="match status" value="1"/>
</dbReference>
<reference evidence="9" key="1">
    <citation type="submission" date="2022-11" db="EMBL/GenBank/DDBJ databases">
        <authorList>
            <person name="Petersen C."/>
        </authorList>
    </citation>
    <scope>NUCLEOTIDE SEQUENCE</scope>
    <source>
        <strain evidence="9">IBT 30069</strain>
    </source>
</reference>
<organism evidence="9 10">
    <name type="scientific">Penicillium angulare</name>
    <dbReference type="NCBI Taxonomy" id="116970"/>
    <lineage>
        <taxon>Eukaryota</taxon>
        <taxon>Fungi</taxon>
        <taxon>Dikarya</taxon>
        <taxon>Ascomycota</taxon>
        <taxon>Pezizomycotina</taxon>
        <taxon>Eurotiomycetes</taxon>
        <taxon>Eurotiomycetidae</taxon>
        <taxon>Eurotiales</taxon>
        <taxon>Aspergillaceae</taxon>
        <taxon>Penicillium</taxon>
    </lineage>
</organism>
<dbReference type="GO" id="GO:0022857">
    <property type="term" value="F:transmembrane transporter activity"/>
    <property type="evidence" value="ECO:0007669"/>
    <property type="project" value="InterPro"/>
</dbReference>
<feature type="transmembrane region" description="Helical" evidence="7">
    <location>
        <begin position="327"/>
        <end position="346"/>
    </location>
</feature>
<keyword evidence="5 7" id="KW-0472">Membrane</keyword>
<dbReference type="OrthoDB" id="3561359at2759"/>
<feature type="transmembrane region" description="Helical" evidence="7">
    <location>
        <begin position="501"/>
        <end position="522"/>
    </location>
</feature>
<evidence type="ECO:0000256" key="2">
    <source>
        <dbReference type="ARBA" id="ARBA00008335"/>
    </source>
</evidence>
<keyword evidence="4 7" id="KW-1133">Transmembrane helix</keyword>
<dbReference type="Gene3D" id="1.20.1250.20">
    <property type="entry name" value="MFS general substrate transporter like domains"/>
    <property type="match status" value="1"/>
</dbReference>